<evidence type="ECO:0000313" key="1">
    <source>
        <dbReference type="EMBL" id="KAI7792378.1"/>
    </source>
</evidence>
<keyword evidence="2" id="KW-1185">Reference proteome</keyword>
<protein>
    <submittedName>
        <fullName evidence="1">Uncharacterized protein</fullName>
    </submittedName>
</protein>
<dbReference type="EMBL" id="JAFHDT010000023">
    <property type="protein sequence ID" value="KAI7792378.1"/>
    <property type="molecule type" value="Genomic_DNA"/>
</dbReference>
<name>A0A9W7WBX4_TRIRA</name>
<dbReference type="Proteomes" id="UP001059041">
    <property type="component" value="Linkage Group LG23"/>
</dbReference>
<organism evidence="1 2">
    <name type="scientific">Triplophysa rosa</name>
    <name type="common">Cave loach</name>
    <dbReference type="NCBI Taxonomy" id="992332"/>
    <lineage>
        <taxon>Eukaryota</taxon>
        <taxon>Metazoa</taxon>
        <taxon>Chordata</taxon>
        <taxon>Craniata</taxon>
        <taxon>Vertebrata</taxon>
        <taxon>Euteleostomi</taxon>
        <taxon>Actinopterygii</taxon>
        <taxon>Neopterygii</taxon>
        <taxon>Teleostei</taxon>
        <taxon>Ostariophysi</taxon>
        <taxon>Cypriniformes</taxon>
        <taxon>Nemacheilidae</taxon>
        <taxon>Triplophysa</taxon>
    </lineage>
</organism>
<reference evidence="1" key="1">
    <citation type="submission" date="2021-02" db="EMBL/GenBank/DDBJ databases">
        <title>Comparative genomics reveals that relaxation of natural selection precedes convergent phenotypic evolution of cavefish.</title>
        <authorList>
            <person name="Peng Z."/>
        </authorList>
    </citation>
    <scope>NUCLEOTIDE SEQUENCE</scope>
    <source>
        <tissue evidence="1">Muscle</tissue>
    </source>
</reference>
<evidence type="ECO:0000313" key="2">
    <source>
        <dbReference type="Proteomes" id="UP001059041"/>
    </source>
</evidence>
<comment type="caution">
    <text evidence="1">The sequence shown here is derived from an EMBL/GenBank/DDBJ whole genome shotgun (WGS) entry which is preliminary data.</text>
</comment>
<dbReference type="AlphaFoldDB" id="A0A9W7WBX4"/>
<accession>A0A9W7WBX4</accession>
<proteinExistence type="predicted"/>
<sequence>MPCPMKSKNTCEIPVFPQAPRALQLTSVRFRDSPASDGLRWHTKWSSFLVLIQCKRSQGQTARAAVTVQIQHIASAHLVQLKEASNKRGYGLETPEELENFHTLIEAFHSRPFVLQQIRVEREREPFGGFLRGEMLSVHEHEDDMMLAD</sequence>
<gene>
    <name evidence="1" type="ORF">IRJ41_008010</name>
</gene>